<evidence type="ECO:0000313" key="2">
    <source>
        <dbReference type="Proteomes" id="UP000247810"/>
    </source>
</evidence>
<dbReference type="AlphaFoldDB" id="A0A319DN58"/>
<dbReference type="Gene3D" id="1.10.510.10">
    <property type="entry name" value="Transferase(Phosphotransferase) domain 1"/>
    <property type="match status" value="1"/>
</dbReference>
<dbReference type="OrthoDB" id="4496730at2759"/>
<dbReference type="EMBL" id="KZ825808">
    <property type="protein sequence ID" value="PYH98839.1"/>
    <property type="molecule type" value="Genomic_DNA"/>
</dbReference>
<dbReference type="SUPFAM" id="SSF56112">
    <property type="entry name" value="Protein kinase-like (PK-like)"/>
    <property type="match status" value="1"/>
</dbReference>
<reference evidence="1 2" key="1">
    <citation type="submission" date="2018-02" db="EMBL/GenBank/DDBJ databases">
        <title>The genomes of Aspergillus section Nigri reveals drivers in fungal speciation.</title>
        <authorList>
            <consortium name="DOE Joint Genome Institute"/>
            <person name="Vesth T.C."/>
            <person name="Nybo J."/>
            <person name="Theobald S."/>
            <person name="Brandl J."/>
            <person name="Frisvad J.C."/>
            <person name="Nielsen K.F."/>
            <person name="Lyhne E.K."/>
            <person name="Kogle M.E."/>
            <person name="Kuo A."/>
            <person name="Riley R."/>
            <person name="Clum A."/>
            <person name="Nolan M."/>
            <person name="Lipzen A."/>
            <person name="Salamov A."/>
            <person name="Henrissat B."/>
            <person name="Wiebenga A."/>
            <person name="De vries R.P."/>
            <person name="Grigoriev I.V."/>
            <person name="Mortensen U.H."/>
            <person name="Andersen M.R."/>
            <person name="Baker S.E."/>
        </authorList>
    </citation>
    <scope>NUCLEOTIDE SEQUENCE [LARGE SCALE GENOMIC DNA]</scope>
    <source>
        <strain evidence="1 2">CBS 707.79</strain>
    </source>
</reference>
<accession>A0A319DN58</accession>
<protein>
    <recommendedName>
        <fullName evidence="3">Casein kinase family protein</fullName>
    </recommendedName>
</protein>
<dbReference type="Proteomes" id="UP000247810">
    <property type="component" value="Unassembled WGS sequence"/>
</dbReference>
<name>A0A319DN58_9EURO</name>
<dbReference type="VEuPathDB" id="FungiDB:BO71DRAFT_425857"/>
<evidence type="ECO:0008006" key="3">
    <source>
        <dbReference type="Google" id="ProtNLM"/>
    </source>
</evidence>
<dbReference type="STRING" id="1448320.A0A319DN58"/>
<organism evidence="1 2">
    <name type="scientific">Aspergillus ellipticus CBS 707.79</name>
    <dbReference type="NCBI Taxonomy" id="1448320"/>
    <lineage>
        <taxon>Eukaryota</taxon>
        <taxon>Fungi</taxon>
        <taxon>Dikarya</taxon>
        <taxon>Ascomycota</taxon>
        <taxon>Pezizomycotina</taxon>
        <taxon>Eurotiomycetes</taxon>
        <taxon>Eurotiomycetidae</taxon>
        <taxon>Eurotiales</taxon>
        <taxon>Aspergillaceae</taxon>
        <taxon>Aspergillus</taxon>
        <taxon>Aspergillus subgen. Circumdati</taxon>
    </lineage>
</organism>
<gene>
    <name evidence="1" type="ORF">BO71DRAFT_425857</name>
</gene>
<keyword evidence="2" id="KW-1185">Reference proteome</keyword>
<dbReference type="InterPro" id="IPR011009">
    <property type="entry name" value="Kinase-like_dom_sf"/>
</dbReference>
<proteinExistence type="predicted"/>
<sequence length="407" mass="46169">MALPVETIGPFIVDTWLDGKSTGIGHHIDTLEEVFIKTERANLDLPAEACALQSLSGSIGIPAIHWFGTAFGQRTMVTDMHGPSLESMFDECGRYFDTAMLLEFANQLIFRLESMHSQQISHGNLDLSCFSIGSAPWQSPQIVLTGLGSGNFSLFDARKDLEAVGDILLHLATGSQSRDELQGLARHSFELPSFLRIYFEFIWGTEINPADYVVLRHHLHVARQGLSKRTLFGGSDSLGEEQSSLKFMAGKNTGDLFDTLGTTMSIVGQLGEKTKSWKNDEAASIIQRLDEIMSIFMVLLMRDKPSRKRQKYLMGAHHLPNRLWRDLRWYIRMAAHGSTSLQRLVNLRIYRFLGALIEIIPVYNRYWTAHLSEVAYCLMNLDSEASISWRRAWIYWKDCANFLSRRK</sequence>
<evidence type="ECO:0000313" key="1">
    <source>
        <dbReference type="EMBL" id="PYH98839.1"/>
    </source>
</evidence>